<dbReference type="GO" id="GO:0016787">
    <property type="term" value="F:hydrolase activity"/>
    <property type="evidence" value="ECO:0007669"/>
    <property type="project" value="UniProtKB-KW"/>
</dbReference>
<keyword evidence="1 3" id="KW-0378">Hydrolase</keyword>
<organism evidence="3 4">
    <name type="scientific">Conidiobolus coronatus (strain ATCC 28846 / CBS 209.66 / NRRL 28638)</name>
    <name type="common">Delacroixia coronata</name>
    <dbReference type="NCBI Taxonomy" id="796925"/>
    <lineage>
        <taxon>Eukaryota</taxon>
        <taxon>Fungi</taxon>
        <taxon>Fungi incertae sedis</taxon>
        <taxon>Zoopagomycota</taxon>
        <taxon>Entomophthoromycotina</taxon>
        <taxon>Entomophthoromycetes</taxon>
        <taxon>Entomophthorales</taxon>
        <taxon>Ancylistaceae</taxon>
        <taxon>Conidiobolus</taxon>
    </lineage>
</organism>
<dbReference type="InterPro" id="IPR050300">
    <property type="entry name" value="GDXG_lipolytic_enzyme"/>
</dbReference>
<dbReference type="SUPFAM" id="SSF53474">
    <property type="entry name" value="alpha/beta-Hydrolases"/>
    <property type="match status" value="1"/>
</dbReference>
<keyword evidence="4" id="KW-1185">Reference proteome</keyword>
<dbReference type="AlphaFoldDB" id="A0A137NXS4"/>
<dbReference type="InterPro" id="IPR013094">
    <property type="entry name" value="AB_hydrolase_3"/>
</dbReference>
<accession>A0A137NXS4</accession>
<feature type="domain" description="Alpha/beta hydrolase fold-3" evidence="2">
    <location>
        <begin position="3"/>
        <end position="64"/>
    </location>
</feature>
<dbReference type="Gene3D" id="3.40.50.1820">
    <property type="entry name" value="alpha/beta hydrolase"/>
    <property type="match status" value="1"/>
</dbReference>
<evidence type="ECO:0000313" key="3">
    <source>
        <dbReference type="EMBL" id="KXN67557.1"/>
    </source>
</evidence>
<dbReference type="Pfam" id="PF07859">
    <property type="entry name" value="Abhydrolase_3"/>
    <property type="match status" value="1"/>
</dbReference>
<proteinExistence type="predicted"/>
<reference evidence="3 4" key="1">
    <citation type="journal article" date="2015" name="Genome Biol. Evol.">
        <title>Phylogenomic analyses indicate that early fungi evolved digesting cell walls of algal ancestors of land plants.</title>
        <authorList>
            <person name="Chang Y."/>
            <person name="Wang S."/>
            <person name="Sekimoto S."/>
            <person name="Aerts A.L."/>
            <person name="Choi C."/>
            <person name="Clum A."/>
            <person name="LaButti K.M."/>
            <person name="Lindquist E.A."/>
            <person name="Yee Ngan C."/>
            <person name="Ohm R.A."/>
            <person name="Salamov A.A."/>
            <person name="Grigoriev I.V."/>
            <person name="Spatafora J.W."/>
            <person name="Berbee M.L."/>
        </authorList>
    </citation>
    <scope>NUCLEOTIDE SEQUENCE [LARGE SCALE GENOMIC DNA]</scope>
    <source>
        <strain evidence="3 4">NRRL 28638</strain>
    </source>
</reference>
<evidence type="ECO:0000313" key="4">
    <source>
        <dbReference type="Proteomes" id="UP000070444"/>
    </source>
</evidence>
<dbReference type="Proteomes" id="UP000070444">
    <property type="component" value="Unassembled WGS sequence"/>
</dbReference>
<gene>
    <name evidence="3" type="ORF">CONCODRAFT_10359</name>
</gene>
<protein>
    <submittedName>
        <fullName evidence="3">Alpha/beta-hydrolase</fullName>
    </submittedName>
</protein>
<dbReference type="OrthoDB" id="1662883at2759"/>
<evidence type="ECO:0000256" key="1">
    <source>
        <dbReference type="ARBA" id="ARBA00022801"/>
    </source>
</evidence>
<name>A0A137NXS4_CONC2</name>
<dbReference type="InterPro" id="IPR029058">
    <property type="entry name" value="AB_hydrolase_fold"/>
</dbReference>
<sequence length="276" mass="31144">AGLNNAQIVVGGDSAGGGFTANLIHFLRNNKRPQPSGTFMWSPSVDLTFSQPSMFDNNPKDILWKMNFPISLSSKGIELDSGFYWWIFNHSSSDLLARIKKDGTPFGPKEATLWPEVSPMFDQDNSYLPPTLIIVGERDSLRDPGVIYGINRGKSEIEGKVNKTIIPNIQTILYEDQVHAFMAFPFSKYSTWAVKSTGEFIYQALHQNNTHAIESKTYEYLPDYKKAYMSSTYNMYWKNVIGTSFPWNSTYRTIPYPTPEVFNLKTSAFIGGLGIV</sequence>
<feature type="non-terminal residue" evidence="3">
    <location>
        <position position="1"/>
    </location>
</feature>
<dbReference type="STRING" id="796925.A0A137NXS4"/>
<dbReference type="PANTHER" id="PTHR48081:SF8">
    <property type="entry name" value="ALPHA_BETA HYDROLASE FOLD-3 DOMAIN-CONTAINING PROTEIN-RELATED"/>
    <property type="match status" value="1"/>
</dbReference>
<dbReference type="PANTHER" id="PTHR48081">
    <property type="entry name" value="AB HYDROLASE SUPERFAMILY PROTEIN C4A8.06C"/>
    <property type="match status" value="1"/>
</dbReference>
<evidence type="ECO:0000259" key="2">
    <source>
        <dbReference type="Pfam" id="PF07859"/>
    </source>
</evidence>
<dbReference type="EMBL" id="KQ964628">
    <property type="protein sequence ID" value="KXN67557.1"/>
    <property type="molecule type" value="Genomic_DNA"/>
</dbReference>